<accession>A0A0C7QW70</accession>
<dbReference type="RefSeq" id="WP_055336473.1">
    <property type="nucleotide sequence ID" value="NZ_CDNF01000025.1"/>
</dbReference>
<dbReference type="Pfam" id="PF01432">
    <property type="entry name" value="Peptidase_M3"/>
    <property type="match status" value="1"/>
</dbReference>
<gene>
    <name evidence="8" type="primary">pepF1_1</name>
    <name evidence="8" type="ORF">R28058_23021</name>
</gene>
<evidence type="ECO:0000259" key="7">
    <source>
        <dbReference type="Pfam" id="PF01432"/>
    </source>
</evidence>
<dbReference type="InterPro" id="IPR011976">
    <property type="entry name" value="Pept_M3B_oligopep-rel"/>
</dbReference>
<evidence type="ECO:0000256" key="3">
    <source>
        <dbReference type="ARBA" id="ARBA00022801"/>
    </source>
</evidence>
<dbReference type="CDD" id="cd09606">
    <property type="entry name" value="M3B_PepF"/>
    <property type="match status" value="1"/>
</dbReference>
<reference evidence="8 9" key="1">
    <citation type="submission" date="2015-01" db="EMBL/GenBank/DDBJ databases">
        <authorList>
            <person name="Aslett A.Martin."/>
            <person name="De Silva Nishadi"/>
        </authorList>
    </citation>
    <scope>NUCLEOTIDE SEQUENCE [LARGE SCALE GENOMIC DNA]</scope>
    <source>
        <strain evidence="8 9">R28058</strain>
    </source>
</reference>
<dbReference type="Gene3D" id="1.10.1370.30">
    <property type="match status" value="1"/>
</dbReference>
<dbReference type="Proteomes" id="UP000049127">
    <property type="component" value="Unassembled WGS sequence"/>
</dbReference>
<dbReference type="OrthoDB" id="9762795at2"/>
<evidence type="ECO:0000256" key="2">
    <source>
        <dbReference type="ARBA" id="ARBA00022723"/>
    </source>
</evidence>
<dbReference type="MEROPS" id="M03.010"/>
<dbReference type="SUPFAM" id="SSF55486">
    <property type="entry name" value="Metalloproteases ('zincins'), catalytic domain"/>
    <property type="match status" value="1"/>
</dbReference>
<dbReference type="GO" id="GO:0004222">
    <property type="term" value="F:metalloendopeptidase activity"/>
    <property type="evidence" value="ECO:0007669"/>
    <property type="project" value="InterPro"/>
</dbReference>
<comment type="cofactor">
    <cofactor evidence="6">
        <name>Zn(2+)</name>
        <dbReference type="ChEBI" id="CHEBI:29105"/>
    </cofactor>
    <text evidence="6">Binds 1 zinc ion.</text>
</comment>
<keyword evidence="4 6" id="KW-0862">Zinc</keyword>
<sequence>MKFSEFKYERPDYSRIKIQFEDLVKAMKNSKSYEELKKNIDEINKLRNHIESMATLVSIRYSINTADEFYEKEKEYWDENGPHYEELNSLFYREIVNSKFKEELTRDLGKQFMSIADYSLQAFSKEIISELQEENKLASEYTKLLASAKIPFDGEERNLSGLGPYMTSPFRDEREKASKAYYGYFEENEEKFDEIFDKLVKLRHKMAKKLGFDNFVQLGYIRMLRTDYNSEMVAKFRKQVSEYIVPVASKLYDRQKQRLGLQKLRYFDENFEFNSGNAKPKGDSKFIMNNGRLMYSELSKETDEFFKYMLEHELMDLETKKGKGAGGYCTYIPDYKAPFIFSNFNSTADDIDVLTHEAGHAFQVYMSRWIEIPDINFPTYESCEIHSMSMEFITWPWMELFFKEDTDKYKFTHLGSAIKFIPYGVLVDEFQHIIYENPNLTKEERKLVWRDLEKKYQPHKDYEGNDFLEKGGWWFKQGHIFKNPFYYIDYTLAQICALQFWNKMQVDRVKGWQDYLNICKIGGTKSFLDIVSCANLISPFEEGCVSSVIESINSYLQSVNDKNM</sequence>
<comment type="similarity">
    <text evidence="6">Belongs to the peptidase M3 family.</text>
</comment>
<keyword evidence="2 6" id="KW-0479">Metal-binding</keyword>
<keyword evidence="3 6" id="KW-0378">Hydrolase</keyword>
<evidence type="ECO:0000256" key="4">
    <source>
        <dbReference type="ARBA" id="ARBA00022833"/>
    </source>
</evidence>
<name>A0A0C7QW70_PARSO</name>
<dbReference type="EMBL" id="CEKZ01000014">
    <property type="protein sequence ID" value="CEQ04584.1"/>
    <property type="molecule type" value="Genomic_DNA"/>
</dbReference>
<dbReference type="PANTHER" id="PTHR11804:SF28">
    <property type="entry name" value="OLIGOENDOPEPTIDASE F"/>
    <property type="match status" value="1"/>
</dbReference>
<evidence type="ECO:0000256" key="6">
    <source>
        <dbReference type="RuleBase" id="RU003435"/>
    </source>
</evidence>
<dbReference type="GO" id="GO:0046872">
    <property type="term" value="F:metal ion binding"/>
    <property type="evidence" value="ECO:0007669"/>
    <property type="project" value="UniProtKB-UniRule"/>
</dbReference>
<keyword evidence="5 6" id="KW-0482">Metalloprotease</keyword>
<feature type="domain" description="Peptidase M3A/M3B catalytic" evidence="7">
    <location>
        <begin position="165"/>
        <end position="537"/>
    </location>
</feature>
<dbReference type="PANTHER" id="PTHR11804">
    <property type="entry name" value="PROTEASE M3 THIMET OLIGOPEPTIDASE-RELATED"/>
    <property type="match status" value="1"/>
</dbReference>
<dbReference type="EC" id="3.4.24.-" evidence="8"/>
<evidence type="ECO:0000313" key="9">
    <source>
        <dbReference type="Proteomes" id="UP000049127"/>
    </source>
</evidence>
<dbReference type="InterPro" id="IPR045090">
    <property type="entry name" value="Pept_M3A_M3B"/>
</dbReference>
<evidence type="ECO:0000256" key="1">
    <source>
        <dbReference type="ARBA" id="ARBA00022670"/>
    </source>
</evidence>
<evidence type="ECO:0000313" key="8">
    <source>
        <dbReference type="EMBL" id="CEQ04584.1"/>
    </source>
</evidence>
<proteinExistence type="inferred from homology"/>
<dbReference type="InterPro" id="IPR001567">
    <property type="entry name" value="Pept_M3A_M3B_dom"/>
</dbReference>
<evidence type="ECO:0000256" key="5">
    <source>
        <dbReference type="ARBA" id="ARBA00023049"/>
    </source>
</evidence>
<organism evidence="8 9">
    <name type="scientific">Paraclostridium sordellii</name>
    <name type="common">Clostridium sordellii</name>
    <dbReference type="NCBI Taxonomy" id="1505"/>
    <lineage>
        <taxon>Bacteria</taxon>
        <taxon>Bacillati</taxon>
        <taxon>Bacillota</taxon>
        <taxon>Clostridia</taxon>
        <taxon>Peptostreptococcales</taxon>
        <taxon>Peptostreptococcaceae</taxon>
        <taxon>Paraclostridium</taxon>
    </lineage>
</organism>
<dbReference type="GO" id="GO:0006518">
    <property type="term" value="P:peptide metabolic process"/>
    <property type="evidence" value="ECO:0007669"/>
    <property type="project" value="TreeGrafter"/>
</dbReference>
<dbReference type="NCBIfam" id="TIGR02289">
    <property type="entry name" value="M3_not_pepF"/>
    <property type="match status" value="1"/>
</dbReference>
<dbReference type="AlphaFoldDB" id="A0A0C7QW70"/>
<protein>
    <submittedName>
        <fullName evidence="8">Oligoendopeptidase-related</fullName>
        <ecNumber evidence="8">3.4.24.-</ecNumber>
    </submittedName>
</protein>
<dbReference type="GO" id="GO:0006508">
    <property type="term" value="P:proteolysis"/>
    <property type="evidence" value="ECO:0007669"/>
    <property type="project" value="UniProtKB-KW"/>
</dbReference>
<keyword evidence="1 6" id="KW-0645">Protease</keyword>